<dbReference type="InterPro" id="IPR017850">
    <property type="entry name" value="Alkaline_phosphatase_core_sf"/>
</dbReference>
<gene>
    <name evidence="2" type="ORF">METZ01_LOCUS499985</name>
</gene>
<feature type="domain" description="Sulfatase N-terminal" evidence="1">
    <location>
        <begin position="8"/>
        <end position="104"/>
    </location>
</feature>
<dbReference type="Pfam" id="PF00884">
    <property type="entry name" value="Sulfatase"/>
    <property type="match status" value="1"/>
</dbReference>
<dbReference type="PANTHER" id="PTHR46615:SF1">
    <property type="entry name" value="ARYLSULFATASE K"/>
    <property type="match status" value="1"/>
</dbReference>
<dbReference type="InterPro" id="IPR000917">
    <property type="entry name" value="Sulfatase_N"/>
</dbReference>
<sequence>TVTDEHVRNARHAYYGMCTYIDDKVGRILEVMSETGLLDDTVVIFTADHGEMLGERGMWYKQCFFEWSTRVPLIVRFPSAFSPGRVSNLVSLVDLLPTFVDLANDGNSPEPVTSLDGNSLIGLLSCSAHRWDDTVISEYTGEGVTAPCRMIRSGKYKCIYTHGHPSLLFDLETDPLEREDLSKKPEYADVRDTLITDLLSNWDPDFIAGLCVQSQKDRLFIQKATGGEPNWAFR</sequence>
<proteinExistence type="predicted"/>
<dbReference type="AlphaFoldDB" id="A0A383DRJ9"/>
<feature type="non-terminal residue" evidence="2">
    <location>
        <position position="234"/>
    </location>
</feature>
<dbReference type="GO" id="GO:0015024">
    <property type="term" value="F:glucuronate-2-sulfatase activity"/>
    <property type="evidence" value="ECO:0007669"/>
    <property type="project" value="TreeGrafter"/>
</dbReference>
<evidence type="ECO:0000313" key="2">
    <source>
        <dbReference type="EMBL" id="SVE47131.1"/>
    </source>
</evidence>
<evidence type="ECO:0000259" key="1">
    <source>
        <dbReference type="Pfam" id="PF00884"/>
    </source>
</evidence>
<accession>A0A383DRJ9</accession>
<dbReference type="GO" id="GO:0004065">
    <property type="term" value="F:arylsulfatase activity"/>
    <property type="evidence" value="ECO:0007669"/>
    <property type="project" value="TreeGrafter"/>
</dbReference>
<protein>
    <recommendedName>
        <fullName evidence="1">Sulfatase N-terminal domain-containing protein</fullName>
    </recommendedName>
</protein>
<reference evidence="2" key="1">
    <citation type="submission" date="2018-05" db="EMBL/GenBank/DDBJ databases">
        <authorList>
            <person name="Lanie J.A."/>
            <person name="Ng W.-L."/>
            <person name="Kazmierczak K.M."/>
            <person name="Andrzejewski T.M."/>
            <person name="Davidsen T.M."/>
            <person name="Wayne K.J."/>
            <person name="Tettelin H."/>
            <person name="Glass J.I."/>
            <person name="Rusch D."/>
            <person name="Podicherti R."/>
            <person name="Tsui H.-C.T."/>
            <person name="Winkler M.E."/>
        </authorList>
    </citation>
    <scope>NUCLEOTIDE SEQUENCE</scope>
</reference>
<dbReference type="InterPro" id="IPR051849">
    <property type="entry name" value="GAG-degrading_sulfatase"/>
</dbReference>
<organism evidence="2">
    <name type="scientific">marine metagenome</name>
    <dbReference type="NCBI Taxonomy" id="408172"/>
    <lineage>
        <taxon>unclassified sequences</taxon>
        <taxon>metagenomes</taxon>
        <taxon>ecological metagenomes</taxon>
    </lineage>
</organism>
<dbReference type="EMBL" id="UINC01219595">
    <property type="protein sequence ID" value="SVE47131.1"/>
    <property type="molecule type" value="Genomic_DNA"/>
</dbReference>
<dbReference type="Gene3D" id="3.40.720.10">
    <property type="entry name" value="Alkaline Phosphatase, subunit A"/>
    <property type="match status" value="1"/>
</dbReference>
<dbReference type="SUPFAM" id="SSF53649">
    <property type="entry name" value="Alkaline phosphatase-like"/>
    <property type="match status" value="1"/>
</dbReference>
<feature type="non-terminal residue" evidence="2">
    <location>
        <position position="1"/>
    </location>
</feature>
<name>A0A383DRJ9_9ZZZZ</name>
<dbReference type="PANTHER" id="PTHR46615">
    <property type="entry name" value="ARYLSULFATASE K"/>
    <property type="match status" value="1"/>
</dbReference>